<dbReference type="InterPro" id="IPR004518">
    <property type="entry name" value="MazG-like_dom"/>
</dbReference>
<name>A0AAE0T5U1_9BIVA</name>
<dbReference type="GO" id="GO:0046052">
    <property type="term" value="P:UTP catabolic process"/>
    <property type="evidence" value="ECO:0007669"/>
    <property type="project" value="TreeGrafter"/>
</dbReference>
<dbReference type="GO" id="GO:0046047">
    <property type="term" value="P:TTP catabolic process"/>
    <property type="evidence" value="ECO:0007669"/>
    <property type="project" value="TreeGrafter"/>
</dbReference>
<reference evidence="3" key="1">
    <citation type="journal article" date="2021" name="Genome Biol. Evol.">
        <title>A High-Quality Reference Genome for a Parasitic Bivalve with Doubly Uniparental Inheritance (Bivalvia: Unionida).</title>
        <authorList>
            <person name="Smith C.H."/>
        </authorList>
    </citation>
    <scope>NUCLEOTIDE SEQUENCE</scope>
    <source>
        <strain evidence="3">CHS0354</strain>
    </source>
</reference>
<dbReference type="CDD" id="cd11528">
    <property type="entry name" value="NTP-PPase_MazG_Nterm"/>
    <property type="match status" value="1"/>
</dbReference>
<proteinExistence type="predicted"/>
<sequence length="358" mass="40535">PYRSPDSTSSKYAPRPDRIYIIKNIQTDVKYISAPSGDNGPVRYVYAQNTDTGSAGNQPVSGYVFRAGIGTYEGLVFSGDYIGQDGNRDTFRSDNFKAVKLDTVINRPGNFRVMINAEYAVSVKKKSDHPSVSIFSIAPGIIYSLYPDIFPYISAGLSFINEARSDFSRLGILYRIAEGKPYYAEAALTGTGGAEVKTSENLTALFKLISTVIYYIIMTSNTTASASLPDIIRELTEIIRILREPGGCPWDRKQTHSTLLKHLMEEVAEVKEEIENNRLHDTLKEELCDLLLQVFLHAQIAKEDGRFDFYDIARRLKEKLIFRHPHVFGENKRELTEEELDMQWKALKAQEKQELHKK</sequence>
<accession>A0AAE0T5U1</accession>
<evidence type="ECO:0000256" key="1">
    <source>
        <dbReference type="SAM" id="Coils"/>
    </source>
</evidence>
<dbReference type="FunFam" id="1.10.287.1080:FF:000001">
    <property type="entry name" value="Nucleoside triphosphate pyrophosphohydrolase"/>
    <property type="match status" value="1"/>
</dbReference>
<dbReference type="GO" id="GO:0046081">
    <property type="term" value="P:dUTP catabolic process"/>
    <property type="evidence" value="ECO:0007669"/>
    <property type="project" value="TreeGrafter"/>
</dbReference>
<dbReference type="PANTHER" id="PTHR30522:SF0">
    <property type="entry name" value="NUCLEOSIDE TRIPHOSPHATE PYROPHOSPHOHYDROLASE"/>
    <property type="match status" value="1"/>
</dbReference>
<dbReference type="InterPro" id="IPR011551">
    <property type="entry name" value="NTP_PyrPHydrolase_MazG"/>
</dbReference>
<dbReference type="GO" id="GO:0006950">
    <property type="term" value="P:response to stress"/>
    <property type="evidence" value="ECO:0007669"/>
    <property type="project" value="UniProtKB-ARBA"/>
</dbReference>
<dbReference type="InterPro" id="IPR048015">
    <property type="entry name" value="NTP-PPase_MazG-like_N"/>
</dbReference>
<feature type="coiled-coil region" evidence="1">
    <location>
        <begin position="253"/>
        <end position="280"/>
    </location>
</feature>
<dbReference type="Proteomes" id="UP001195483">
    <property type="component" value="Unassembled WGS sequence"/>
</dbReference>
<reference evidence="3" key="3">
    <citation type="submission" date="2023-05" db="EMBL/GenBank/DDBJ databases">
        <authorList>
            <person name="Smith C.H."/>
        </authorList>
    </citation>
    <scope>NUCLEOTIDE SEQUENCE</scope>
    <source>
        <strain evidence="3">CHS0354</strain>
        <tissue evidence="3">Mantle</tissue>
    </source>
</reference>
<keyword evidence="1" id="KW-0175">Coiled coil</keyword>
<dbReference type="AlphaFoldDB" id="A0AAE0T5U1"/>
<dbReference type="Gene3D" id="1.10.287.1080">
    <property type="entry name" value="MazG-like"/>
    <property type="match status" value="1"/>
</dbReference>
<dbReference type="PANTHER" id="PTHR30522">
    <property type="entry name" value="NUCLEOSIDE TRIPHOSPHATE PYROPHOSPHOHYDROLASE"/>
    <property type="match status" value="1"/>
</dbReference>
<evidence type="ECO:0000259" key="2">
    <source>
        <dbReference type="Pfam" id="PF03819"/>
    </source>
</evidence>
<feature type="domain" description="NTP pyrophosphohydrolase MazG-like" evidence="2">
    <location>
        <begin position="254"/>
        <end position="328"/>
    </location>
</feature>
<gene>
    <name evidence="3" type="ORF">CHS0354_026839</name>
</gene>
<dbReference type="SUPFAM" id="SSF101386">
    <property type="entry name" value="all-alpha NTP pyrophosphatases"/>
    <property type="match status" value="1"/>
</dbReference>
<dbReference type="Pfam" id="PF03819">
    <property type="entry name" value="MazG"/>
    <property type="match status" value="1"/>
</dbReference>
<evidence type="ECO:0000313" key="3">
    <source>
        <dbReference type="EMBL" id="KAK3604038.1"/>
    </source>
</evidence>
<dbReference type="GO" id="GO:0046076">
    <property type="term" value="P:dTTP catabolic process"/>
    <property type="evidence" value="ECO:0007669"/>
    <property type="project" value="TreeGrafter"/>
</dbReference>
<dbReference type="EMBL" id="JAEAOA010001598">
    <property type="protein sequence ID" value="KAK3604038.1"/>
    <property type="molecule type" value="Genomic_DNA"/>
</dbReference>
<reference evidence="3" key="2">
    <citation type="journal article" date="2021" name="Genome Biol. Evol.">
        <title>Developing a high-quality reference genome for a parasitic bivalve with doubly uniparental inheritance (Bivalvia: Unionida).</title>
        <authorList>
            <person name="Smith C.H."/>
        </authorList>
    </citation>
    <scope>NUCLEOTIDE SEQUENCE</scope>
    <source>
        <strain evidence="3">CHS0354</strain>
        <tissue evidence="3">Mantle</tissue>
    </source>
</reference>
<dbReference type="GO" id="GO:0006203">
    <property type="term" value="P:dGTP catabolic process"/>
    <property type="evidence" value="ECO:0007669"/>
    <property type="project" value="TreeGrafter"/>
</dbReference>
<dbReference type="GO" id="GO:0046061">
    <property type="term" value="P:dATP catabolic process"/>
    <property type="evidence" value="ECO:0007669"/>
    <property type="project" value="TreeGrafter"/>
</dbReference>
<keyword evidence="4" id="KW-1185">Reference proteome</keyword>
<feature type="non-terminal residue" evidence="3">
    <location>
        <position position="358"/>
    </location>
</feature>
<evidence type="ECO:0000313" key="4">
    <source>
        <dbReference type="Proteomes" id="UP001195483"/>
    </source>
</evidence>
<protein>
    <recommendedName>
        <fullName evidence="2">NTP pyrophosphohydrolase MazG-like domain-containing protein</fullName>
    </recommendedName>
</protein>
<dbReference type="GO" id="GO:0047429">
    <property type="term" value="F:nucleoside triphosphate diphosphatase activity"/>
    <property type="evidence" value="ECO:0007669"/>
    <property type="project" value="TreeGrafter"/>
</dbReference>
<comment type="caution">
    <text evidence="3">The sequence shown here is derived from an EMBL/GenBank/DDBJ whole genome shotgun (WGS) entry which is preliminary data.</text>
</comment>
<organism evidence="3 4">
    <name type="scientific">Potamilus streckersoni</name>
    <dbReference type="NCBI Taxonomy" id="2493646"/>
    <lineage>
        <taxon>Eukaryota</taxon>
        <taxon>Metazoa</taxon>
        <taxon>Spiralia</taxon>
        <taxon>Lophotrochozoa</taxon>
        <taxon>Mollusca</taxon>
        <taxon>Bivalvia</taxon>
        <taxon>Autobranchia</taxon>
        <taxon>Heteroconchia</taxon>
        <taxon>Palaeoheterodonta</taxon>
        <taxon>Unionida</taxon>
        <taxon>Unionoidea</taxon>
        <taxon>Unionidae</taxon>
        <taxon>Ambleminae</taxon>
        <taxon>Lampsilini</taxon>
        <taxon>Potamilus</taxon>
    </lineage>
</organism>